<sequence length="313" mass="32855">MLMVSVFAATAALLTGAGAPAHAAPSPVAACAPRAAAPANTVHTTTVEGVTRTYRVHLPAGYTGRTPMPLILAFPGHTESPTMFERYTGLSALPAVVVYPDGLRGTDGTLSWQGAPYSSPQADDIAFTAAILREVRATSCVDRTRTYAVGRSNGGGLVSMLACRMPGQFAAYAIVNGAFYDQSLRGCSASKAPASIIDFHGTADATIHYGGGTRLGGHYAPIFDIVRSWAARNGCIPTPLEVPVNSAVTQFLWPLCRSVGSEISHYRIAGGAHVWPGSSVHRGRTGVSDSISATTLIWQFFNRHPLTVGGRSR</sequence>
<keyword evidence="2" id="KW-0964">Secreted</keyword>
<name>A0A846WPI5_9ACTN</name>
<dbReference type="InterPro" id="IPR029058">
    <property type="entry name" value="AB_hydrolase_fold"/>
</dbReference>
<keyword evidence="4 8" id="KW-0732">Signal</keyword>
<keyword evidence="7" id="KW-0624">Polysaccharide degradation</keyword>
<feature type="signal peptide" evidence="8">
    <location>
        <begin position="1"/>
        <end position="23"/>
    </location>
</feature>
<dbReference type="RefSeq" id="WP_006371518.1">
    <property type="nucleotide sequence ID" value="NZ_JAAXPC010000011.1"/>
</dbReference>
<dbReference type="Pfam" id="PF10503">
    <property type="entry name" value="Esterase_PHB"/>
    <property type="match status" value="1"/>
</dbReference>
<evidence type="ECO:0000313" key="9">
    <source>
        <dbReference type="EMBL" id="NKY03554.1"/>
    </source>
</evidence>
<keyword evidence="5" id="KW-0378">Hydrolase</keyword>
<evidence type="ECO:0000256" key="2">
    <source>
        <dbReference type="ARBA" id="ARBA00022525"/>
    </source>
</evidence>
<evidence type="ECO:0000256" key="6">
    <source>
        <dbReference type="ARBA" id="ARBA00023277"/>
    </source>
</evidence>
<feature type="chain" id="PRO_5032510956" evidence="8">
    <location>
        <begin position="24"/>
        <end position="313"/>
    </location>
</feature>
<evidence type="ECO:0000256" key="1">
    <source>
        <dbReference type="ARBA" id="ARBA00004613"/>
    </source>
</evidence>
<comment type="subcellular location">
    <subcellularLocation>
        <location evidence="1">Secreted</location>
    </subcellularLocation>
</comment>
<evidence type="ECO:0000256" key="3">
    <source>
        <dbReference type="ARBA" id="ARBA00022651"/>
    </source>
</evidence>
<dbReference type="Gene3D" id="3.40.50.1820">
    <property type="entry name" value="alpha/beta hydrolase"/>
    <property type="match status" value="1"/>
</dbReference>
<proteinExistence type="predicted"/>
<gene>
    <name evidence="9" type="ORF">HGA05_18440</name>
</gene>
<evidence type="ECO:0000256" key="8">
    <source>
        <dbReference type="SAM" id="SignalP"/>
    </source>
</evidence>
<evidence type="ECO:0000256" key="4">
    <source>
        <dbReference type="ARBA" id="ARBA00022729"/>
    </source>
</evidence>
<dbReference type="GO" id="GO:0005576">
    <property type="term" value="C:extracellular region"/>
    <property type="evidence" value="ECO:0007669"/>
    <property type="project" value="UniProtKB-SubCell"/>
</dbReference>
<evidence type="ECO:0000256" key="5">
    <source>
        <dbReference type="ARBA" id="ARBA00022801"/>
    </source>
</evidence>
<organism evidence="9 10">
    <name type="scientific">Gordonia polyisoprenivorans</name>
    <dbReference type="NCBI Taxonomy" id="84595"/>
    <lineage>
        <taxon>Bacteria</taxon>
        <taxon>Bacillati</taxon>
        <taxon>Actinomycetota</taxon>
        <taxon>Actinomycetes</taxon>
        <taxon>Mycobacteriales</taxon>
        <taxon>Gordoniaceae</taxon>
        <taxon>Gordonia</taxon>
    </lineage>
</organism>
<keyword evidence="6" id="KW-0119">Carbohydrate metabolism</keyword>
<dbReference type="PANTHER" id="PTHR38050">
    <property type="match status" value="1"/>
</dbReference>
<dbReference type="InterPro" id="IPR043595">
    <property type="entry name" value="FaeB/C/D"/>
</dbReference>
<keyword evidence="3" id="KW-0858">Xylan degradation</keyword>
<dbReference type="Proteomes" id="UP000563898">
    <property type="component" value="Unassembled WGS sequence"/>
</dbReference>
<dbReference type="AlphaFoldDB" id="A0A846WPI5"/>
<dbReference type="GO" id="GO:0045493">
    <property type="term" value="P:xylan catabolic process"/>
    <property type="evidence" value="ECO:0007669"/>
    <property type="project" value="UniProtKB-KW"/>
</dbReference>
<dbReference type="SUPFAM" id="SSF53474">
    <property type="entry name" value="alpha/beta-Hydrolases"/>
    <property type="match status" value="1"/>
</dbReference>
<comment type="caution">
    <text evidence="9">The sequence shown here is derived from an EMBL/GenBank/DDBJ whole genome shotgun (WGS) entry which is preliminary data.</text>
</comment>
<dbReference type="GO" id="GO:0030600">
    <property type="term" value="F:feruloyl esterase activity"/>
    <property type="evidence" value="ECO:0007669"/>
    <property type="project" value="InterPro"/>
</dbReference>
<protein>
    <submittedName>
        <fullName evidence="9">Polyhydroxybutyrate depolymerase</fullName>
    </submittedName>
</protein>
<evidence type="ECO:0000313" key="10">
    <source>
        <dbReference type="Proteomes" id="UP000563898"/>
    </source>
</evidence>
<evidence type="ECO:0000256" key="7">
    <source>
        <dbReference type="ARBA" id="ARBA00023326"/>
    </source>
</evidence>
<accession>A0A846WPI5</accession>
<dbReference type="PANTHER" id="PTHR38050:SF2">
    <property type="entry name" value="FERULOYL ESTERASE C-RELATED"/>
    <property type="match status" value="1"/>
</dbReference>
<dbReference type="InterPro" id="IPR010126">
    <property type="entry name" value="Esterase_phb"/>
</dbReference>
<dbReference type="EMBL" id="JAAXPC010000011">
    <property type="protein sequence ID" value="NKY03554.1"/>
    <property type="molecule type" value="Genomic_DNA"/>
</dbReference>
<reference evidence="9 10" key="1">
    <citation type="submission" date="2020-04" db="EMBL/GenBank/DDBJ databases">
        <title>MicrobeNet Type strains.</title>
        <authorList>
            <person name="Nicholson A.C."/>
        </authorList>
    </citation>
    <scope>NUCLEOTIDE SEQUENCE [LARGE SCALE GENOMIC DNA]</scope>
    <source>
        <strain evidence="9 10">ATCC BAA-14</strain>
    </source>
</reference>